<proteinExistence type="predicted"/>
<reference evidence="2 3" key="1">
    <citation type="submission" date="2019-08" db="EMBL/GenBank/DDBJ databases">
        <title>Deep-cultivation of Planctomycetes and their phenomic and genomic characterization uncovers novel biology.</title>
        <authorList>
            <person name="Wiegand S."/>
            <person name="Jogler M."/>
            <person name="Boedeker C."/>
            <person name="Pinto D."/>
            <person name="Vollmers J."/>
            <person name="Rivas-Marin E."/>
            <person name="Kohn T."/>
            <person name="Peeters S.H."/>
            <person name="Heuer A."/>
            <person name="Rast P."/>
            <person name="Oberbeckmann S."/>
            <person name="Bunk B."/>
            <person name="Jeske O."/>
            <person name="Meyerdierks A."/>
            <person name="Storesund J.E."/>
            <person name="Kallscheuer N."/>
            <person name="Luecker S."/>
            <person name="Lage O.M."/>
            <person name="Pohl T."/>
            <person name="Merkel B.J."/>
            <person name="Hornburger P."/>
            <person name="Mueller R.-W."/>
            <person name="Bruemmer F."/>
            <person name="Labrenz M."/>
            <person name="Spormann A.M."/>
            <person name="Op den Camp H."/>
            <person name="Overmann J."/>
            <person name="Amann R."/>
            <person name="Jetten M.S.M."/>
            <person name="Mascher T."/>
            <person name="Medema M.H."/>
            <person name="Devos D.P."/>
            <person name="Kaster A.-K."/>
            <person name="Ovreas L."/>
            <person name="Rohde M."/>
            <person name="Galperin M.Y."/>
            <person name="Jogler C."/>
        </authorList>
    </citation>
    <scope>NUCLEOTIDE SEQUENCE [LARGE SCALE GENOMIC DNA]</scope>
    <source>
        <strain evidence="2 3">OJF2</strain>
    </source>
</reference>
<dbReference type="AlphaFoldDB" id="A0A5B9WCQ3"/>
<evidence type="ECO:0000313" key="2">
    <source>
        <dbReference type="EMBL" id="QEH37660.1"/>
    </source>
</evidence>
<dbReference type="InterPro" id="IPR011990">
    <property type="entry name" value="TPR-like_helical_dom_sf"/>
</dbReference>
<dbReference type="OrthoDB" id="7342920at2"/>
<name>A0A5B9WCQ3_9BACT</name>
<dbReference type="Proteomes" id="UP000324233">
    <property type="component" value="Chromosome"/>
</dbReference>
<protein>
    <submittedName>
        <fullName evidence="2">Uncharacterized protein</fullName>
    </submittedName>
</protein>
<organism evidence="2 3">
    <name type="scientific">Aquisphaera giovannonii</name>
    <dbReference type="NCBI Taxonomy" id="406548"/>
    <lineage>
        <taxon>Bacteria</taxon>
        <taxon>Pseudomonadati</taxon>
        <taxon>Planctomycetota</taxon>
        <taxon>Planctomycetia</taxon>
        <taxon>Isosphaerales</taxon>
        <taxon>Isosphaeraceae</taxon>
        <taxon>Aquisphaera</taxon>
    </lineage>
</organism>
<keyword evidence="1" id="KW-0732">Signal</keyword>
<dbReference type="SUPFAM" id="SSF48452">
    <property type="entry name" value="TPR-like"/>
    <property type="match status" value="1"/>
</dbReference>
<sequence length="488" mass="53224" precursor="true">MRSYQPSAGARCMLVFMTLTLAGPGARADDGPRGHAAVRLLGDMSTASLVLDTEPFAEWLKPVIAAAEARFPLAKGRKALVVQVTLRHDGPAVLEIAGNPAPSGEDVKAIEAAATQTSYRTKAASYSLRIVVKEKEGDPDDLPPLTPELRTPRERLLKRVAEAPTREGLQLLQRWAIDEALPLLAAAANGADRKFPGVRYLGGALSKALADPKKGLDVEKLATRNPDFWRATLEMERGNPLAPAVEMSLLLANGRVQWAQQIATMAGIFAGPSGASDVLGFGKALADAYLASLNGRIEKGIALYDSGKVEEALAAFDAILEDDPRSAWALYERFHTMRTIRMKKEGNLLSGGWAATRAKILASFPLYTSVAEASGQDGFFDLMRRKQLDHLFKEGRPVEKDLVTYADIALDLEAFDMAGLMYWSVLTSIRPEDYDNRPLLESFLYALERLGVRNIKGNFKGDHEAAFAAIEADRRRRVDAALKPDKKP</sequence>
<dbReference type="KEGG" id="agv:OJF2_62510"/>
<gene>
    <name evidence="2" type="ORF">OJF2_62510</name>
</gene>
<evidence type="ECO:0000256" key="1">
    <source>
        <dbReference type="SAM" id="SignalP"/>
    </source>
</evidence>
<accession>A0A5B9WCQ3</accession>
<evidence type="ECO:0000313" key="3">
    <source>
        <dbReference type="Proteomes" id="UP000324233"/>
    </source>
</evidence>
<feature type="chain" id="PRO_5022682930" evidence="1">
    <location>
        <begin position="29"/>
        <end position="488"/>
    </location>
</feature>
<dbReference type="EMBL" id="CP042997">
    <property type="protein sequence ID" value="QEH37660.1"/>
    <property type="molecule type" value="Genomic_DNA"/>
</dbReference>
<keyword evidence="3" id="KW-1185">Reference proteome</keyword>
<dbReference type="RefSeq" id="WP_148597187.1">
    <property type="nucleotide sequence ID" value="NZ_CP042997.1"/>
</dbReference>
<feature type="signal peptide" evidence="1">
    <location>
        <begin position="1"/>
        <end position="28"/>
    </location>
</feature>